<feature type="domain" description="Peptidase S1" evidence="4">
    <location>
        <begin position="91"/>
        <end position="333"/>
    </location>
</feature>
<evidence type="ECO:0000313" key="5">
    <source>
        <dbReference type="EnsemblMetazoa" id="XP_016984856.2"/>
    </source>
</evidence>
<protein>
    <recommendedName>
        <fullName evidence="4">Peptidase S1 domain-containing protein</fullName>
    </recommendedName>
</protein>
<feature type="signal peptide" evidence="3">
    <location>
        <begin position="1"/>
        <end position="22"/>
    </location>
</feature>
<dbReference type="Gene3D" id="2.40.10.10">
    <property type="entry name" value="Trypsin-like serine proteases"/>
    <property type="match status" value="2"/>
</dbReference>
<evidence type="ECO:0000256" key="2">
    <source>
        <dbReference type="ARBA" id="ARBA00024195"/>
    </source>
</evidence>
<dbReference type="PRINTS" id="PR00722">
    <property type="entry name" value="CHYMOTRYPSIN"/>
</dbReference>
<dbReference type="InterPro" id="IPR001314">
    <property type="entry name" value="Peptidase_S1A"/>
</dbReference>
<sequence length="366" mass="40384">MAGFSGIVRVLYLLLSFYLVQGQFCDRSQNQCVPQALCKISRPILGSVQSEGCPPTEICCPQFLMTESKLPSNDVSLTCGQVNKDGLANTITNQKNLAKQGELPWMVALVDENNQYFGGGSLISPDVVLSGAYITENKTLDQIFVRAGEWSFKITTERYPHVQVGIRRIVRHPDFLRNTGANNVALLFLERPLELAPHIQTICMPPASRNFELSRCIVSGWGKEYARARRYMNVLKKIDVPVVRNPECQARMKLAHGDKFVLDESLICAGGELGKDSCFGDGGSPLVCPLKEDPERYEQAGIVNWGVGCGQKDTPGVYTSVAKLRGWIDQEIARNQMGNPPTDGGYNAKSPGSRSCFNYYKTSSTN</sequence>
<feature type="chain" id="PRO_5045750023" description="Peptidase S1 domain-containing protein" evidence="3">
    <location>
        <begin position="23"/>
        <end position="366"/>
    </location>
</feature>
<dbReference type="InterPro" id="IPR001254">
    <property type="entry name" value="Trypsin_dom"/>
</dbReference>
<name>A0ABM5HSP3_DRORH</name>
<accession>A0ABM5HSP3</accession>
<keyword evidence="6" id="KW-1185">Reference proteome</keyword>
<comment type="similarity">
    <text evidence="2">Belongs to the peptidase S1 family. CLIP subfamily.</text>
</comment>
<dbReference type="PROSITE" id="PS50240">
    <property type="entry name" value="TRYPSIN_DOM"/>
    <property type="match status" value="1"/>
</dbReference>
<dbReference type="SUPFAM" id="SSF50494">
    <property type="entry name" value="Trypsin-like serine proteases"/>
    <property type="match status" value="1"/>
</dbReference>
<dbReference type="Pfam" id="PF00089">
    <property type="entry name" value="Trypsin"/>
    <property type="match status" value="1"/>
</dbReference>
<evidence type="ECO:0000256" key="1">
    <source>
        <dbReference type="ARBA" id="ARBA00023157"/>
    </source>
</evidence>
<proteinExistence type="inferred from homology"/>
<reference evidence="5" key="2">
    <citation type="submission" date="2025-05" db="UniProtKB">
        <authorList>
            <consortium name="EnsemblMetazoa"/>
        </authorList>
    </citation>
    <scope>IDENTIFICATION</scope>
</reference>
<dbReference type="InterPro" id="IPR009003">
    <property type="entry name" value="Peptidase_S1_PA"/>
</dbReference>
<dbReference type="InterPro" id="IPR051487">
    <property type="entry name" value="Ser/Thr_Proteases_Immune/Dev"/>
</dbReference>
<dbReference type="SMART" id="SM00020">
    <property type="entry name" value="Tryp_SPc"/>
    <property type="match status" value="1"/>
</dbReference>
<dbReference type="RefSeq" id="XP_016984856.2">
    <property type="nucleotide sequence ID" value="XM_017129367.2"/>
</dbReference>
<dbReference type="PANTHER" id="PTHR24256">
    <property type="entry name" value="TRYPTASE-RELATED"/>
    <property type="match status" value="1"/>
</dbReference>
<evidence type="ECO:0000313" key="6">
    <source>
        <dbReference type="Proteomes" id="UP001652680"/>
    </source>
</evidence>
<dbReference type="InterPro" id="IPR043504">
    <property type="entry name" value="Peptidase_S1_PA_chymotrypsin"/>
</dbReference>
<organism evidence="5 6">
    <name type="scientific">Drosophila rhopaloa</name>
    <name type="common">Fruit fly</name>
    <dbReference type="NCBI Taxonomy" id="1041015"/>
    <lineage>
        <taxon>Eukaryota</taxon>
        <taxon>Metazoa</taxon>
        <taxon>Ecdysozoa</taxon>
        <taxon>Arthropoda</taxon>
        <taxon>Hexapoda</taxon>
        <taxon>Insecta</taxon>
        <taxon>Pterygota</taxon>
        <taxon>Neoptera</taxon>
        <taxon>Endopterygota</taxon>
        <taxon>Diptera</taxon>
        <taxon>Brachycera</taxon>
        <taxon>Muscomorpha</taxon>
        <taxon>Ephydroidea</taxon>
        <taxon>Drosophilidae</taxon>
        <taxon>Drosophila</taxon>
        <taxon>Sophophora</taxon>
    </lineage>
</organism>
<keyword evidence="1" id="KW-1015">Disulfide bond</keyword>
<dbReference type="GeneID" id="108048598"/>
<dbReference type="Proteomes" id="UP001652680">
    <property type="component" value="Unassembled WGS sequence"/>
</dbReference>
<evidence type="ECO:0000256" key="3">
    <source>
        <dbReference type="SAM" id="SignalP"/>
    </source>
</evidence>
<reference evidence="6" key="1">
    <citation type="journal article" date="2021" name="Elife">
        <title>Highly contiguous assemblies of 101 drosophilid genomes.</title>
        <authorList>
            <person name="Kim B.Y."/>
            <person name="Wang J.R."/>
            <person name="Miller D.E."/>
            <person name="Barmina O."/>
            <person name="Delaney E."/>
            <person name="Thompson A."/>
            <person name="Comeault A.A."/>
            <person name="Peede D."/>
            <person name="D'Agostino E.R."/>
            <person name="Pelaez J."/>
            <person name="Aguilar J.M."/>
            <person name="Haji D."/>
            <person name="Matsunaga T."/>
            <person name="Armstrong E.E."/>
            <person name="Zych M."/>
            <person name="Ogawa Y."/>
            <person name="Stamenkovic-Radak M."/>
            <person name="Jelic M."/>
            <person name="Veselinovic M.S."/>
            <person name="Tanaskovic M."/>
            <person name="Eric P."/>
            <person name="Gao J.J."/>
            <person name="Katoh T.K."/>
            <person name="Toda M.J."/>
            <person name="Watabe H."/>
            <person name="Watada M."/>
            <person name="Davis J.S."/>
            <person name="Moyle L.C."/>
            <person name="Manoli G."/>
            <person name="Bertolini E."/>
            <person name="Kostal V."/>
            <person name="Hawley R.S."/>
            <person name="Takahashi A."/>
            <person name="Jones C.D."/>
            <person name="Price D.K."/>
            <person name="Whiteman N."/>
            <person name="Kopp A."/>
            <person name="Matute D.R."/>
            <person name="Petrov D.A."/>
        </authorList>
    </citation>
    <scope>NUCLEOTIDE SEQUENCE [LARGE SCALE GENOMIC DNA]</scope>
</reference>
<evidence type="ECO:0000259" key="4">
    <source>
        <dbReference type="PROSITE" id="PS50240"/>
    </source>
</evidence>
<keyword evidence="3" id="KW-0732">Signal</keyword>
<dbReference type="EnsemblMetazoa" id="XM_017129367.2">
    <property type="protein sequence ID" value="XP_016984856.2"/>
    <property type="gene ID" value="LOC108048598"/>
</dbReference>
<dbReference type="CDD" id="cd00190">
    <property type="entry name" value="Tryp_SPc"/>
    <property type="match status" value="1"/>
</dbReference>